<accession>A0AC61MYH8</accession>
<evidence type="ECO:0000313" key="1">
    <source>
        <dbReference type="EMBL" id="QUC68172.1"/>
    </source>
</evidence>
<reference evidence="1" key="1">
    <citation type="submission" date="2021-01" db="EMBL/GenBank/DDBJ databases">
        <title>Complete genome sequence of Clostridiales bacterium R-7.</title>
        <authorList>
            <person name="Mahoney-Kurpe S.C."/>
            <person name="Palevich N."/>
            <person name="Koike S."/>
            <person name="Moon C.D."/>
            <person name="Attwood G.T."/>
        </authorList>
    </citation>
    <scope>NUCLEOTIDE SEQUENCE</scope>
    <source>
        <strain evidence="1">R-7</strain>
    </source>
</reference>
<proteinExistence type="predicted"/>
<sequence length="694" mass="77720">MKKKGWTSLTVKLNGLILIIVLVLSLGLAVFAYRVNSERVDKYYKQTTSQAAATVAAFVDGDMTEDLLNAIKTEEFAAVRDAAEDADGDQMIIDWLSERGLYDNYTDLRAMLAKYKENLKAEYVYLQSLEGNKSINIVDPDEAVLYTGSLEETPEGYEEFQTNMHIDSVVSHSEYGWLCSAYEPVVNSKGENVAIVGVDINMNDVMEERQRFLTTMMIFAAALMIVSSVITVMMMRRIATKPLSMLAKATTGFANSDDATDYLKEKIINLPINSKDEIGDLYQEIRVMQGRIVEYLNNLTKVTAEKERIGAELNIAAQIQADMLPRIFPPFPERNDFDIYAIMDPAKEVGGDFYDFYLLDDDHLCMVMADVSGKGVPASLFMTIAKTLIKNRAQLGEKPAEILYNVNNQLCDGNDAELFVTVWLAIIELSTGKGVAANAGHEHPVIRRKDGNYEMVLYRHAPAVATMEGIRFKEHDFQLNPGDSLFVYTDGVTEATNINDELFGTQRMLDALNKNPNANPKELLQNVRDDIDEFVGNAPQFDDITMMGLKYDGPEQRYETANLTIDAKTENLDQVLAFAEEQLAKAECPIKAQTQIGVAVEEIFVNIALYAYAPETGKADITIDIGQNPKEAVITFRDKGIPFDPLAKEDPDVSQSAEERQIGGLGIYIVKKTMDQVEYRRENDENILTIWKKF</sequence>
<name>A0AC61MYH8_9FIRM</name>
<keyword evidence="2" id="KW-1185">Reference proteome</keyword>
<gene>
    <name evidence="1" type="ORF">JYE49_05625</name>
</gene>
<organism evidence="1 2">
    <name type="scientific">Aristaeella hokkaidonensis</name>
    <dbReference type="NCBI Taxonomy" id="3046382"/>
    <lineage>
        <taxon>Bacteria</taxon>
        <taxon>Bacillati</taxon>
        <taxon>Bacillota</taxon>
        <taxon>Clostridia</taxon>
        <taxon>Eubacteriales</taxon>
        <taxon>Aristaeellaceae</taxon>
        <taxon>Aristaeella</taxon>
    </lineage>
</organism>
<dbReference type="EMBL" id="CP068393">
    <property type="protein sequence ID" value="QUC68172.1"/>
    <property type="molecule type" value="Genomic_DNA"/>
</dbReference>
<protein>
    <submittedName>
        <fullName evidence="1">SpoIIE family protein phosphatase</fullName>
    </submittedName>
</protein>
<evidence type="ECO:0000313" key="2">
    <source>
        <dbReference type="Proteomes" id="UP000682782"/>
    </source>
</evidence>
<dbReference type="Proteomes" id="UP000682782">
    <property type="component" value="Chromosome"/>
</dbReference>